<evidence type="ECO:0000259" key="8">
    <source>
        <dbReference type="Pfam" id="PF00892"/>
    </source>
</evidence>
<dbReference type="SUPFAM" id="SSF103481">
    <property type="entry name" value="Multidrug resistance efflux transporter EmrE"/>
    <property type="match status" value="2"/>
</dbReference>
<evidence type="ECO:0000256" key="6">
    <source>
        <dbReference type="ARBA" id="ARBA00023136"/>
    </source>
</evidence>
<evidence type="ECO:0000256" key="7">
    <source>
        <dbReference type="SAM" id="Phobius"/>
    </source>
</evidence>
<protein>
    <submittedName>
        <fullName evidence="9">Transporter</fullName>
    </submittedName>
</protein>
<comment type="subcellular location">
    <subcellularLocation>
        <location evidence="1">Cell membrane</location>
        <topology evidence="1">Multi-pass membrane protein</topology>
    </subcellularLocation>
</comment>
<gene>
    <name evidence="9" type="ORF">BBD41_27420</name>
</gene>
<comment type="similarity">
    <text evidence="2">Belongs to the EamA transporter family.</text>
</comment>
<dbReference type="Pfam" id="PF00892">
    <property type="entry name" value="EamA"/>
    <property type="match status" value="2"/>
</dbReference>
<feature type="transmembrane region" description="Helical" evidence="7">
    <location>
        <begin position="145"/>
        <end position="168"/>
    </location>
</feature>
<feature type="domain" description="EamA" evidence="8">
    <location>
        <begin position="3"/>
        <end position="134"/>
    </location>
</feature>
<dbReference type="AlphaFoldDB" id="A0A1B2E7V6"/>
<feature type="transmembrane region" description="Helical" evidence="7">
    <location>
        <begin position="7"/>
        <end position="24"/>
    </location>
</feature>
<organism evidence="9">
    <name type="scientific">Paenibacillus ihbetae</name>
    <dbReference type="NCBI Taxonomy" id="1870820"/>
    <lineage>
        <taxon>Bacteria</taxon>
        <taxon>Bacillati</taxon>
        <taxon>Bacillota</taxon>
        <taxon>Bacilli</taxon>
        <taxon>Bacillales</taxon>
        <taxon>Paenibacillaceae</taxon>
        <taxon>Paenibacillus</taxon>
    </lineage>
</organism>
<dbReference type="PANTHER" id="PTHR32322:SF18">
    <property type="entry name" value="S-ADENOSYLMETHIONINE_S-ADENOSYLHOMOCYSTEINE TRANSPORTER"/>
    <property type="match status" value="1"/>
</dbReference>
<dbReference type="PANTHER" id="PTHR32322">
    <property type="entry name" value="INNER MEMBRANE TRANSPORTER"/>
    <property type="match status" value="1"/>
</dbReference>
<reference evidence="9" key="1">
    <citation type="submission" date="2016-08" db="EMBL/GenBank/DDBJ databases">
        <title>Complete Genome Seqeunce of Paenibacillus sp. nov. IHBB 9852 from high altitute lake of Indian trans-Himalayas.</title>
        <authorList>
            <person name="Kiran S."/>
            <person name="Swarnkar M.K."/>
            <person name="Rana A."/>
            <person name="Tewari R."/>
            <person name="Gulati A."/>
        </authorList>
    </citation>
    <scope>NUCLEOTIDE SEQUENCE [LARGE SCALE GENOMIC DNA]</scope>
    <source>
        <strain evidence="9">IHBB 9852</strain>
    </source>
</reference>
<evidence type="ECO:0000313" key="9">
    <source>
        <dbReference type="EMBL" id="ANY76007.1"/>
    </source>
</evidence>
<feature type="transmembrane region" description="Helical" evidence="7">
    <location>
        <begin position="212"/>
        <end position="236"/>
    </location>
</feature>
<evidence type="ECO:0000256" key="1">
    <source>
        <dbReference type="ARBA" id="ARBA00004651"/>
    </source>
</evidence>
<feature type="transmembrane region" description="Helical" evidence="7">
    <location>
        <begin position="120"/>
        <end position="139"/>
    </location>
</feature>
<name>A0A1B2E7V6_9BACL</name>
<evidence type="ECO:0000256" key="4">
    <source>
        <dbReference type="ARBA" id="ARBA00022692"/>
    </source>
</evidence>
<evidence type="ECO:0000256" key="5">
    <source>
        <dbReference type="ARBA" id="ARBA00022989"/>
    </source>
</evidence>
<proteinExistence type="inferred from homology"/>
<feature type="transmembrane region" description="Helical" evidence="7">
    <location>
        <begin position="248"/>
        <end position="265"/>
    </location>
</feature>
<sequence>MIIFNYLLMCAIFSTTFLVIKIGVEAGLPPFFSAGVRFLLAGALLFLWMYWKGKASLRLLPRKEFMLIGMTSTFMTFATLYWAEQHVDSGLAAILSATGPMMILIIQAVFLRKGSSPSDYIGCIVGFMGVCVLILPKLVLEHEGIWILSCILILIGEAAYAVGSLATRKLTFDLSDVSPITLNAVQMLYGGAALLLLSLFTEQMTLEQLSSWPAAGSVLYLMAVGSMLAHSLYAWLLKATNAYFPSTWLFISPMVALGLGALMYGEHLTKYSILGSMLVLFGIVLMQWRGIRSRLRARRYGTPSA</sequence>
<keyword evidence="3" id="KW-1003">Cell membrane</keyword>
<dbReference type="InterPro" id="IPR000620">
    <property type="entry name" value="EamA_dom"/>
</dbReference>
<feature type="transmembrane region" description="Helical" evidence="7">
    <location>
        <begin position="180"/>
        <end position="200"/>
    </location>
</feature>
<dbReference type="GO" id="GO:0005886">
    <property type="term" value="C:plasma membrane"/>
    <property type="evidence" value="ECO:0007669"/>
    <property type="project" value="UniProtKB-SubCell"/>
</dbReference>
<dbReference type="RefSeq" id="WP_099479889.1">
    <property type="nucleotide sequence ID" value="NZ_CP016809.1"/>
</dbReference>
<feature type="transmembrane region" description="Helical" evidence="7">
    <location>
        <begin position="271"/>
        <end position="291"/>
    </location>
</feature>
<keyword evidence="5 7" id="KW-1133">Transmembrane helix</keyword>
<feature type="domain" description="EamA" evidence="8">
    <location>
        <begin position="149"/>
        <end position="286"/>
    </location>
</feature>
<evidence type="ECO:0000256" key="3">
    <source>
        <dbReference type="ARBA" id="ARBA00022475"/>
    </source>
</evidence>
<feature type="transmembrane region" description="Helical" evidence="7">
    <location>
        <begin position="30"/>
        <end position="51"/>
    </location>
</feature>
<dbReference type="InterPro" id="IPR050638">
    <property type="entry name" value="AA-Vitamin_Transporters"/>
</dbReference>
<dbReference type="InterPro" id="IPR037185">
    <property type="entry name" value="EmrE-like"/>
</dbReference>
<accession>A0A1B2E7V6</accession>
<keyword evidence="4 7" id="KW-0812">Transmembrane</keyword>
<dbReference type="KEGG" id="pib:BBD41_27420"/>
<keyword evidence="6 7" id="KW-0472">Membrane</keyword>
<dbReference type="EMBL" id="CP016809">
    <property type="protein sequence ID" value="ANY76007.1"/>
    <property type="molecule type" value="Genomic_DNA"/>
</dbReference>
<feature type="transmembrane region" description="Helical" evidence="7">
    <location>
        <begin position="63"/>
        <end position="83"/>
    </location>
</feature>
<feature type="transmembrane region" description="Helical" evidence="7">
    <location>
        <begin position="89"/>
        <end position="111"/>
    </location>
</feature>
<evidence type="ECO:0000256" key="2">
    <source>
        <dbReference type="ARBA" id="ARBA00007362"/>
    </source>
</evidence>